<dbReference type="Pfam" id="PF10324">
    <property type="entry name" value="7TM_GPCR_Srw"/>
    <property type="match status" value="1"/>
</dbReference>
<dbReference type="InterPro" id="IPR052954">
    <property type="entry name" value="GPCR-Ligand_Int"/>
</dbReference>
<proteinExistence type="predicted"/>
<evidence type="ECO:0000313" key="7">
    <source>
        <dbReference type="EMBL" id="CAF0840796.1"/>
    </source>
</evidence>
<evidence type="ECO:0000256" key="5">
    <source>
        <dbReference type="SAM" id="Phobius"/>
    </source>
</evidence>
<keyword evidence="3 5" id="KW-1133">Transmembrane helix</keyword>
<dbReference type="PROSITE" id="PS50262">
    <property type="entry name" value="G_PROTEIN_RECEP_F1_2"/>
    <property type="match status" value="1"/>
</dbReference>
<dbReference type="GO" id="GO:0008528">
    <property type="term" value="F:G protein-coupled peptide receptor activity"/>
    <property type="evidence" value="ECO:0007669"/>
    <property type="project" value="InterPro"/>
</dbReference>
<evidence type="ECO:0000256" key="4">
    <source>
        <dbReference type="ARBA" id="ARBA00023136"/>
    </source>
</evidence>
<dbReference type="Gene3D" id="1.20.1070.10">
    <property type="entry name" value="Rhodopsin 7-helix transmembrane proteins"/>
    <property type="match status" value="2"/>
</dbReference>
<feature type="transmembrane region" description="Helical" evidence="5">
    <location>
        <begin position="66"/>
        <end position="85"/>
    </location>
</feature>
<dbReference type="Proteomes" id="UP000681722">
    <property type="component" value="Unassembled WGS sequence"/>
</dbReference>
<feature type="domain" description="G-protein coupled receptors family 1 profile" evidence="6">
    <location>
        <begin position="51"/>
        <end position="298"/>
    </location>
</feature>
<accession>A0A813V6U2</accession>
<evidence type="ECO:0000256" key="2">
    <source>
        <dbReference type="ARBA" id="ARBA00022692"/>
    </source>
</evidence>
<feature type="transmembrane region" description="Helical" evidence="5">
    <location>
        <begin position="277"/>
        <end position="299"/>
    </location>
</feature>
<dbReference type="SUPFAM" id="SSF81321">
    <property type="entry name" value="Family A G protein-coupled receptor-like"/>
    <property type="match status" value="1"/>
</dbReference>
<dbReference type="Proteomes" id="UP000663829">
    <property type="component" value="Unassembled WGS sequence"/>
</dbReference>
<evidence type="ECO:0000256" key="1">
    <source>
        <dbReference type="ARBA" id="ARBA00004370"/>
    </source>
</evidence>
<dbReference type="InterPro" id="IPR017452">
    <property type="entry name" value="GPCR_Rhodpsn_7TM"/>
</dbReference>
<evidence type="ECO:0000259" key="6">
    <source>
        <dbReference type="PROSITE" id="PS50262"/>
    </source>
</evidence>
<evidence type="ECO:0000313" key="9">
    <source>
        <dbReference type="Proteomes" id="UP000663829"/>
    </source>
</evidence>
<name>A0A813V6U2_9BILA</name>
<dbReference type="GO" id="GO:0016020">
    <property type="term" value="C:membrane"/>
    <property type="evidence" value="ECO:0007669"/>
    <property type="project" value="UniProtKB-SubCell"/>
</dbReference>
<dbReference type="EMBL" id="CAJOBC010000808">
    <property type="protein sequence ID" value="CAF3628152.1"/>
    <property type="molecule type" value="Genomic_DNA"/>
</dbReference>
<comment type="subcellular location">
    <subcellularLocation>
        <location evidence="1">Membrane</location>
    </subcellularLocation>
</comment>
<dbReference type="OrthoDB" id="9990906at2759"/>
<feature type="transmembrane region" description="Helical" evidence="5">
    <location>
        <begin position="230"/>
        <end position="257"/>
    </location>
</feature>
<dbReference type="EMBL" id="CAJNOQ010000808">
    <property type="protein sequence ID" value="CAF0840796.1"/>
    <property type="molecule type" value="Genomic_DNA"/>
</dbReference>
<keyword evidence="9" id="KW-1185">Reference proteome</keyword>
<comment type="caution">
    <text evidence="7">The sequence shown here is derived from an EMBL/GenBank/DDBJ whole genome shotgun (WGS) entry which is preliminary data.</text>
</comment>
<evidence type="ECO:0000313" key="8">
    <source>
        <dbReference type="EMBL" id="CAF3628152.1"/>
    </source>
</evidence>
<keyword evidence="4 5" id="KW-0472">Membrane</keyword>
<reference evidence="7" key="1">
    <citation type="submission" date="2021-02" db="EMBL/GenBank/DDBJ databases">
        <authorList>
            <person name="Nowell W R."/>
        </authorList>
    </citation>
    <scope>NUCLEOTIDE SEQUENCE</scope>
</reference>
<feature type="transmembrane region" description="Helical" evidence="5">
    <location>
        <begin position="185"/>
        <end position="210"/>
    </location>
</feature>
<keyword evidence="2 5" id="KW-0812">Transmembrane</keyword>
<dbReference type="PANTHER" id="PTHR46641">
    <property type="entry name" value="FMRFAMIDE RECEPTOR-RELATED"/>
    <property type="match status" value="1"/>
</dbReference>
<evidence type="ECO:0000256" key="3">
    <source>
        <dbReference type="ARBA" id="ARBA00022989"/>
    </source>
</evidence>
<feature type="transmembrane region" description="Helical" evidence="5">
    <location>
        <begin position="39"/>
        <end position="59"/>
    </location>
</feature>
<protein>
    <recommendedName>
        <fullName evidence="6">G-protein coupled receptors family 1 profile domain-containing protein</fullName>
    </recommendedName>
</protein>
<dbReference type="InterPro" id="IPR019427">
    <property type="entry name" value="7TM_GPCR_serpentine_rcpt_Srw"/>
</dbReference>
<sequence length="384" mass="44647">MLRADSPVDLSLPAQSGVNICQNQTSITLIEEIEEKVNVVVPFLVVLGIIGNSLSVITFSQRKLRSLSCACYLLLLAIVDTLALINNSRPYFFKKFNHVHHLESSFLCGFHSFSTKVFDELSPWLLVFVACNRLLLTKFPRNRRCLQTSKSAVSSFSKLSPCISVCGPLSSSEHYLFFYQHLSPIIDLIFSLICPFFLIFIANIFIILNVREIKRRVIHQRKHRRESRNFRLSVVLLADLITFLIVSAPVLVVEIIYRFTRNSTKIILNEKYEQMLSIAWLIANKIYYLNYSLSFYFYVLTSSYFRHQFYVAIRLKYIQNSLHYLCFRTQIKTKVGKKTTESQFEYNDPFYYSSRSDNINMNTKIMLKDINKTATPTTNLIYNL</sequence>
<dbReference type="PANTHER" id="PTHR46641:SF25">
    <property type="entry name" value="CNMAMIDE RECEPTOR-RELATED"/>
    <property type="match status" value="1"/>
</dbReference>
<gene>
    <name evidence="7" type="ORF">GPM918_LOCUS5554</name>
    <name evidence="8" type="ORF">SRO942_LOCUS5554</name>
</gene>
<dbReference type="AlphaFoldDB" id="A0A813V6U2"/>
<organism evidence="7 9">
    <name type="scientific">Didymodactylos carnosus</name>
    <dbReference type="NCBI Taxonomy" id="1234261"/>
    <lineage>
        <taxon>Eukaryota</taxon>
        <taxon>Metazoa</taxon>
        <taxon>Spiralia</taxon>
        <taxon>Gnathifera</taxon>
        <taxon>Rotifera</taxon>
        <taxon>Eurotatoria</taxon>
        <taxon>Bdelloidea</taxon>
        <taxon>Philodinida</taxon>
        <taxon>Philodinidae</taxon>
        <taxon>Didymodactylos</taxon>
    </lineage>
</organism>